<protein>
    <submittedName>
        <fullName evidence="4">Putative Zn-dependent protease</fullName>
    </submittedName>
</protein>
<dbReference type="PANTHER" id="PTHR45586">
    <property type="entry name" value="TPR REPEAT-CONTAINING PROTEIN PA4667"/>
    <property type="match status" value="1"/>
</dbReference>
<dbReference type="GO" id="GO:0006508">
    <property type="term" value="P:proteolysis"/>
    <property type="evidence" value="ECO:0007669"/>
    <property type="project" value="UniProtKB-KW"/>
</dbReference>
<comment type="caution">
    <text evidence="4">The sequence shown here is derived from an EMBL/GenBank/DDBJ whole genome shotgun (WGS) entry which is preliminary data.</text>
</comment>
<reference evidence="4 5" key="1">
    <citation type="submission" date="2020-08" db="EMBL/GenBank/DDBJ databases">
        <title>Genomic Encyclopedia of Type Strains, Phase IV (KMG-V): Genome sequencing to study the core and pangenomes of soil and plant-associated prokaryotes.</title>
        <authorList>
            <person name="Whitman W."/>
        </authorList>
    </citation>
    <scope>NUCLEOTIDE SEQUENCE [LARGE SCALE GENOMIC DNA]</scope>
    <source>
        <strain evidence="4 5">34/80</strain>
    </source>
</reference>
<evidence type="ECO:0000313" key="5">
    <source>
        <dbReference type="Proteomes" id="UP000524450"/>
    </source>
</evidence>
<gene>
    <name evidence="4" type="ORF">GGD71_005648</name>
</gene>
<accession>A0A840FZN6</accession>
<keyword evidence="4" id="KW-0645">Protease</keyword>
<dbReference type="PROSITE" id="PS50005">
    <property type="entry name" value="TPR"/>
    <property type="match status" value="1"/>
</dbReference>
<keyword evidence="2 3" id="KW-0802">TPR repeat</keyword>
<dbReference type="Pfam" id="PF14559">
    <property type="entry name" value="TPR_19"/>
    <property type="match status" value="1"/>
</dbReference>
<feature type="repeat" description="TPR" evidence="3">
    <location>
        <begin position="177"/>
        <end position="210"/>
    </location>
</feature>
<dbReference type="InterPro" id="IPR019734">
    <property type="entry name" value="TPR_rpt"/>
</dbReference>
<dbReference type="Proteomes" id="UP000524450">
    <property type="component" value="Unassembled WGS sequence"/>
</dbReference>
<dbReference type="SUPFAM" id="SSF48452">
    <property type="entry name" value="TPR-like"/>
    <property type="match status" value="1"/>
</dbReference>
<dbReference type="InterPro" id="IPR051012">
    <property type="entry name" value="CellSynth/LPSAsmb/PSIAsmb"/>
</dbReference>
<evidence type="ECO:0000256" key="3">
    <source>
        <dbReference type="PROSITE-ProRule" id="PRU00339"/>
    </source>
</evidence>
<dbReference type="Gene3D" id="1.25.40.10">
    <property type="entry name" value="Tetratricopeptide repeat domain"/>
    <property type="match status" value="1"/>
</dbReference>
<dbReference type="Gene3D" id="1.10.1660.10">
    <property type="match status" value="1"/>
</dbReference>
<dbReference type="Pfam" id="PF13432">
    <property type="entry name" value="TPR_16"/>
    <property type="match status" value="1"/>
</dbReference>
<dbReference type="EMBL" id="JACIFZ010000009">
    <property type="protein sequence ID" value="MBB4224839.1"/>
    <property type="molecule type" value="Genomic_DNA"/>
</dbReference>
<dbReference type="InterPro" id="IPR011990">
    <property type="entry name" value="TPR-like_helical_dom_sf"/>
</dbReference>
<dbReference type="SMART" id="SM00028">
    <property type="entry name" value="TPR"/>
    <property type="match status" value="3"/>
</dbReference>
<sequence>MKTPAESSQTLRAVLQSLGLSRHAVLKLIELGFVAPVKEQNRSWKFSFQDLVLLRSAHELRAARIPTRQILQALRHLKASLPEEQPLQGMRITSEGDRVTVRFGEAHWEPQTGQFVLDLQIASGGSAVSLFPGPREPVPDGAELDARFARAEALEETRPEAAEAMYRDILSEDPSYAHAYLNLGFMLCESGRCEIAAELYADGLRFCPDDPLMHFNFAVALEGCGKADAALAAYEESLRLQPDLLDAHRNAALLYADIGDQKMAIRHFSAFRRLGPKMPRE</sequence>
<evidence type="ECO:0000256" key="1">
    <source>
        <dbReference type="ARBA" id="ARBA00022737"/>
    </source>
</evidence>
<keyword evidence="1" id="KW-0677">Repeat</keyword>
<evidence type="ECO:0000313" key="4">
    <source>
        <dbReference type="EMBL" id="MBB4224839.1"/>
    </source>
</evidence>
<dbReference type="RefSeq" id="WP_184641710.1">
    <property type="nucleotide sequence ID" value="NZ_JACIFZ010000009.1"/>
</dbReference>
<dbReference type="AlphaFoldDB" id="A0A840FZN6"/>
<dbReference type="GO" id="GO:0008233">
    <property type="term" value="F:peptidase activity"/>
    <property type="evidence" value="ECO:0007669"/>
    <property type="project" value="UniProtKB-KW"/>
</dbReference>
<name>A0A840FZN6_9BURK</name>
<keyword evidence="4" id="KW-0378">Hydrolase</keyword>
<evidence type="ECO:0000256" key="2">
    <source>
        <dbReference type="ARBA" id="ARBA00022803"/>
    </source>
</evidence>
<proteinExistence type="predicted"/>
<dbReference type="PANTHER" id="PTHR45586:SF1">
    <property type="entry name" value="LIPOPOLYSACCHARIDE ASSEMBLY PROTEIN B"/>
    <property type="match status" value="1"/>
</dbReference>
<organism evidence="4 5">
    <name type="scientific">Variovorax guangxiensis</name>
    <dbReference type="NCBI Taxonomy" id="1775474"/>
    <lineage>
        <taxon>Bacteria</taxon>
        <taxon>Pseudomonadati</taxon>
        <taxon>Pseudomonadota</taxon>
        <taxon>Betaproteobacteria</taxon>
        <taxon>Burkholderiales</taxon>
        <taxon>Comamonadaceae</taxon>
        <taxon>Variovorax</taxon>
    </lineage>
</organism>